<evidence type="ECO:0000256" key="2">
    <source>
        <dbReference type="ARBA" id="ARBA00022857"/>
    </source>
</evidence>
<gene>
    <name evidence="6" type="ORF">F8O04_05340</name>
</gene>
<evidence type="ECO:0000313" key="7">
    <source>
        <dbReference type="Proteomes" id="UP000431744"/>
    </source>
</evidence>
<dbReference type="SUPFAM" id="SSF51735">
    <property type="entry name" value="NAD(P)-binding Rossmann-fold domains"/>
    <property type="match status" value="1"/>
</dbReference>
<dbReference type="Proteomes" id="UP000431744">
    <property type="component" value="Unassembled WGS sequence"/>
</dbReference>
<protein>
    <submittedName>
        <fullName evidence="6">SDR family NAD(P)-dependent oxidoreductase</fullName>
    </submittedName>
</protein>
<dbReference type="FunFam" id="3.40.50.720:FF:000084">
    <property type="entry name" value="Short-chain dehydrogenase reductase"/>
    <property type="match status" value="1"/>
</dbReference>
<evidence type="ECO:0000256" key="4">
    <source>
        <dbReference type="RuleBase" id="RU000363"/>
    </source>
</evidence>
<dbReference type="SMART" id="SM00822">
    <property type="entry name" value="PKS_KR"/>
    <property type="match status" value="1"/>
</dbReference>
<dbReference type="PANTHER" id="PTHR43391:SF14">
    <property type="entry name" value="DEHYDROGENASE_REDUCTASE SDR FAMILY PROTEIN 7-LIKE"/>
    <property type="match status" value="1"/>
</dbReference>
<name>A0A6H9WRU9_9MICO</name>
<dbReference type="GO" id="GO:0016491">
    <property type="term" value="F:oxidoreductase activity"/>
    <property type="evidence" value="ECO:0007669"/>
    <property type="project" value="UniProtKB-KW"/>
</dbReference>
<reference evidence="6 7" key="1">
    <citation type="submission" date="2019-09" db="EMBL/GenBank/DDBJ databases">
        <title>Phylogeny of genus Pseudoclavibacter and closely related genus.</title>
        <authorList>
            <person name="Li Y."/>
        </authorList>
    </citation>
    <scope>NUCLEOTIDE SEQUENCE [LARGE SCALE GENOMIC DNA]</scope>
    <source>
        <strain evidence="6 7">EGI 60007</strain>
    </source>
</reference>
<dbReference type="PROSITE" id="PS00061">
    <property type="entry name" value="ADH_SHORT"/>
    <property type="match status" value="1"/>
</dbReference>
<keyword evidence="7" id="KW-1185">Reference proteome</keyword>
<keyword evidence="2" id="KW-0521">NADP</keyword>
<accession>A0A6H9WRU9</accession>
<organism evidence="6 7">
    <name type="scientific">Pseudoclavibacter endophyticus</name>
    <dbReference type="NCBI Taxonomy" id="1778590"/>
    <lineage>
        <taxon>Bacteria</taxon>
        <taxon>Bacillati</taxon>
        <taxon>Actinomycetota</taxon>
        <taxon>Actinomycetes</taxon>
        <taxon>Micrococcales</taxon>
        <taxon>Microbacteriaceae</taxon>
        <taxon>Pseudoclavibacter</taxon>
    </lineage>
</organism>
<evidence type="ECO:0000256" key="3">
    <source>
        <dbReference type="ARBA" id="ARBA00023002"/>
    </source>
</evidence>
<dbReference type="InterPro" id="IPR002347">
    <property type="entry name" value="SDR_fam"/>
</dbReference>
<dbReference type="Gene3D" id="3.40.50.720">
    <property type="entry name" value="NAD(P)-binding Rossmann-like Domain"/>
    <property type="match status" value="1"/>
</dbReference>
<sequence>MPAAMNLMRTSLAFGGSSSRWATSQGVPGARHTTDFVVMRRASEVTVPVAASAVILMSPRFRDSIGASLAAVGPDEAGVLARGSSVATRQESRPGGWLATRLLCRGRDSRSAPDRPRPAASACRSAETTSLVACRNSHDVRMQDVSGKVAVITGGSSGIGRGIALAFARAGMTVVVTGRSESHLEETAAVFADEGLTVDPMQVDVTDLGAMRAAADEIAARHGGVDVLVNNAGIGLTGPVADATPDDWKWVVDVNIGGVGNGIQAFLPIIRRSGRGGHIVNTASMAAIMPIVAGLYSMTKAAVVALSEALHIELRGEGIAVSAYLPGPVHSNIATGTARRPERYGESGYTPAPAAFVEKARQQPYMSAEEAGERVLHGVRRGDMFILTHNEFAEGVRDRHRAIERAFPDEPIDDERKAAIPFLLSSDVYAPDAQLPSPRYGAVPAS</sequence>
<dbReference type="AlphaFoldDB" id="A0A6H9WRU9"/>
<dbReference type="Pfam" id="PF00106">
    <property type="entry name" value="adh_short"/>
    <property type="match status" value="1"/>
</dbReference>
<proteinExistence type="inferred from homology"/>
<feature type="domain" description="Ketoreductase" evidence="5">
    <location>
        <begin position="148"/>
        <end position="378"/>
    </location>
</feature>
<dbReference type="InterPro" id="IPR036291">
    <property type="entry name" value="NAD(P)-bd_dom_sf"/>
</dbReference>
<dbReference type="InterPro" id="IPR020904">
    <property type="entry name" value="Sc_DH/Rdtase_CS"/>
</dbReference>
<evidence type="ECO:0000313" key="6">
    <source>
        <dbReference type="EMBL" id="KAB1649667.1"/>
    </source>
</evidence>
<keyword evidence="3" id="KW-0560">Oxidoreductase</keyword>
<dbReference type="PANTHER" id="PTHR43391">
    <property type="entry name" value="RETINOL DEHYDROGENASE-RELATED"/>
    <property type="match status" value="1"/>
</dbReference>
<evidence type="ECO:0000259" key="5">
    <source>
        <dbReference type="SMART" id="SM00822"/>
    </source>
</evidence>
<evidence type="ECO:0000256" key="1">
    <source>
        <dbReference type="ARBA" id="ARBA00006484"/>
    </source>
</evidence>
<dbReference type="EMBL" id="WBJY01000001">
    <property type="protein sequence ID" value="KAB1649667.1"/>
    <property type="molecule type" value="Genomic_DNA"/>
</dbReference>
<dbReference type="PRINTS" id="PR00081">
    <property type="entry name" value="GDHRDH"/>
</dbReference>
<dbReference type="InterPro" id="IPR057326">
    <property type="entry name" value="KR_dom"/>
</dbReference>
<dbReference type="OrthoDB" id="4523082at2"/>
<dbReference type="PRINTS" id="PR00080">
    <property type="entry name" value="SDRFAMILY"/>
</dbReference>
<comment type="similarity">
    <text evidence="1 4">Belongs to the short-chain dehydrogenases/reductases (SDR) family.</text>
</comment>
<comment type="caution">
    <text evidence="6">The sequence shown here is derived from an EMBL/GenBank/DDBJ whole genome shotgun (WGS) entry which is preliminary data.</text>
</comment>